<organism evidence="18 19">
    <name type="scientific">Mahella australiensis (strain DSM 15567 / CIP 107919 / 50-1 BON)</name>
    <dbReference type="NCBI Taxonomy" id="697281"/>
    <lineage>
        <taxon>Bacteria</taxon>
        <taxon>Bacillati</taxon>
        <taxon>Bacillota</taxon>
        <taxon>Clostridia</taxon>
        <taxon>Thermoanaerobacterales</taxon>
        <taxon>Thermoanaerobacterales Family IV. Incertae Sedis</taxon>
        <taxon>Mahella</taxon>
    </lineage>
</organism>
<dbReference type="NCBIfam" id="TIGR00643">
    <property type="entry name" value="recG"/>
    <property type="match status" value="1"/>
</dbReference>
<dbReference type="STRING" id="697281.Mahau_0996"/>
<dbReference type="eggNOG" id="COG1200">
    <property type="taxonomic scope" value="Bacteria"/>
</dbReference>
<dbReference type="GO" id="GO:0043138">
    <property type="term" value="F:3'-5' DNA helicase activity"/>
    <property type="evidence" value="ECO:0007669"/>
    <property type="project" value="UniProtKB-EC"/>
</dbReference>
<comment type="similarity">
    <text evidence="1 15">Belongs to the helicase family. RecG subfamily.</text>
</comment>
<sequence>MMDIAPDMPVQYIKGVGPRRARLLNKLDIYTLADVIYHFPRDYEDRTEIMPISRWQSGQVVNIVCKIAGPPRRVKPRARLIISKIPIQDGTSSAYAVWYNQKFIEDRFVPGKWYFMRGKVNIGYGEIQLLNPQWEEISSPDERGNEGLVPIYPSTADMSQKILRNIVKNVLELVKGQWEEYLPIELRKRYDLAEINFAINNIHFPVNARSLNIARRRLAFDELFCMQLGFYSIKGKNDVQKVGAPFRIHDIGLEAFIRRLPFALTGAQQRVLDEILADMSNTRPMNRLVQGDVGCGKTILAVLALYVAASNCYQGAMMAPTEVLAQQHFQTLQKFFDGYDISIALLSGNMGENKKNEVLEAIKDGRIDVVVGTHAVIQDNVEFHRLGLVITDEQHRFGVRQRAVLEKKGGNPHVLVMSATPIPRSMALIFYGDLDVSIVDEMPPGRQQVETFFIPPSMRDRLYSFINQEISNGHQAYIICPLVEQSDAIDALSAQELYDQLKEKGIFGDSIGLIHGQMSANDKNEVMEAFKNGQISVLIGTTVIEVGVDVPNATVMVVENAERFGLAQLHQLRGRVGRGQHKSYCFLISNAGNSDAGRRLKIMTKLHDGFKIAEQDMQIRGPGQLLGLQQHGISELKLADIFSDIALLKQSKEAVQMLADGIMILDQRSKLLLEQRIKRQFLNNIDEITFN</sequence>
<evidence type="ECO:0000256" key="6">
    <source>
        <dbReference type="ARBA" id="ARBA00022806"/>
    </source>
</evidence>
<evidence type="ECO:0000256" key="4">
    <source>
        <dbReference type="ARBA" id="ARBA00022763"/>
    </source>
</evidence>
<evidence type="ECO:0000256" key="14">
    <source>
        <dbReference type="ARBA" id="ARBA00048988"/>
    </source>
</evidence>
<keyword evidence="7 15" id="KW-0067">ATP-binding</keyword>
<dbReference type="Pfam" id="PF19833">
    <property type="entry name" value="RecG_dom3_C"/>
    <property type="match status" value="1"/>
</dbReference>
<evidence type="ECO:0000256" key="9">
    <source>
        <dbReference type="ARBA" id="ARBA00023172"/>
    </source>
</evidence>
<dbReference type="AlphaFoldDB" id="F4A2L4"/>
<comment type="catalytic activity">
    <reaction evidence="12 15">
        <text>Couples ATP hydrolysis with the unwinding of duplex DNA by translocating in the 3'-5' direction.</text>
        <dbReference type="EC" id="5.6.2.4"/>
    </reaction>
</comment>
<reference evidence="19" key="1">
    <citation type="submission" date="2010-11" db="EMBL/GenBank/DDBJ databases">
        <title>The complete genome of Mahella australiensis DSM 15567.</title>
        <authorList>
            <consortium name="US DOE Joint Genome Institute (JGI-PGF)"/>
            <person name="Lucas S."/>
            <person name="Copeland A."/>
            <person name="Lapidus A."/>
            <person name="Bruce D."/>
            <person name="Goodwin L."/>
            <person name="Pitluck S."/>
            <person name="Kyrpides N."/>
            <person name="Mavromatis K."/>
            <person name="Pagani I."/>
            <person name="Ivanova N."/>
            <person name="Teshima H."/>
            <person name="Brettin T."/>
            <person name="Detter J.C."/>
            <person name="Han C."/>
            <person name="Tapia R."/>
            <person name="Land M."/>
            <person name="Hauser L."/>
            <person name="Markowitz V."/>
            <person name="Cheng J.-F."/>
            <person name="Hugenholtz P."/>
            <person name="Woyke T."/>
            <person name="Wu D."/>
            <person name="Spring S."/>
            <person name="Pukall R."/>
            <person name="Steenblock K."/>
            <person name="Schneider S."/>
            <person name="Klenk H.-P."/>
            <person name="Eisen J.A."/>
        </authorList>
    </citation>
    <scope>NUCLEOTIDE SEQUENCE [LARGE SCALE GENOMIC DNA]</scope>
    <source>
        <strain evidence="19">DSM 15567 / CIP 107919 / 50-1 BON</strain>
    </source>
</reference>
<dbReference type="SUPFAM" id="SSF52540">
    <property type="entry name" value="P-loop containing nucleoside triphosphate hydrolases"/>
    <property type="match status" value="2"/>
</dbReference>
<keyword evidence="19" id="KW-1185">Reference proteome</keyword>
<dbReference type="CDD" id="cd04488">
    <property type="entry name" value="RecG_wedge_OBF"/>
    <property type="match status" value="1"/>
</dbReference>
<dbReference type="NCBIfam" id="NF008165">
    <property type="entry name" value="PRK10917.1-3"/>
    <property type="match status" value="1"/>
</dbReference>
<dbReference type="EMBL" id="CP002360">
    <property type="protein sequence ID" value="AEE96194.1"/>
    <property type="molecule type" value="Genomic_DNA"/>
</dbReference>
<keyword evidence="11" id="KW-0413">Isomerase</keyword>
<dbReference type="OrthoDB" id="9804325at2"/>
<comment type="catalytic activity">
    <reaction evidence="14 15">
        <text>ATP + H2O = ADP + phosphate + H(+)</text>
        <dbReference type="Rhea" id="RHEA:13065"/>
        <dbReference type="ChEBI" id="CHEBI:15377"/>
        <dbReference type="ChEBI" id="CHEBI:15378"/>
        <dbReference type="ChEBI" id="CHEBI:30616"/>
        <dbReference type="ChEBI" id="CHEBI:43474"/>
        <dbReference type="ChEBI" id="CHEBI:456216"/>
        <dbReference type="EC" id="5.6.2.4"/>
    </reaction>
</comment>
<evidence type="ECO:0000256" key="1">
    <source>
        <dbReference type="ARBA" id="ARBA00007504"/>
    </source>
</evidence>
<evidence type="ECO:0000256" key="5">
    <source>
        <dbReference type="ARBA" id="ARBA00022801"/>
    </source>
</evidence>
<dbReference type="PANTHER" id="PTHR47964:SF1">
    <property type="entry name" value="ATP-DEPENDENT DNA HELICASE HOMOLOG RECG, CHLOROPLASTIC"/>
    <property type="match status" value="1"/>
</dbReference>
<dbReference type="Pfam" id="PF00270">
    <property type="entry name" value="DEAD"/>
    <property type="match status" value="1"/>
</dbReference>
<dbReference type="PROSITE" id="PS51194">
    <property type="entry name" value="HELICASE_CTER"/>
    <property type="match status" value="1"/>
</dbReference>
<keyword evidence="9 15" id="KW-0233">DNA recombination</keyword>
<dbReference type="InterPro" id="IPR045562">
    <property type="entry name" value="RecG_dom3_C"/>
</dbReference>
<keyword evidence="4 15" id="KW-0227">DNA damage</keyword>
<dbReference type="Gene3D" id="3.40.50.300">
    <property type="entry name" value="P-loop containing nucleotide triphosphate hydrolases"/>
    <property type="match status" value="2"/>
</dbReference>
<evidence type="ECO:0000256" key="3">
    <source>
        <dbReference type="ARBA" id="ARBA00022741"/>
    </source>
</evidence>
<dbReference type="GO" id="GO:0006281">
    <property type="term" value="P:DNA repair"/>
    <property type="evidence" value="ECO:0007669"/>
    <property type="project" value="UniProtKB-UniRule"/>
</dbReference>
<evidence type="ECO:0000256" key="8">
    <source>
        <dbReference type="ARBA" id="ARBA00023125"/>
    </source>
</evidence>
<protein>
    <recommendedName>
        <fullName evidence="2 15">ATP-dependent DNA helicase RecG</fullName>
        <ecNumber evidence="13 15">5.6.2.4</ecNumber>
    </recommendedName>
</protein>
<evidence type="ECO:0000256" key="12">
    <source>
        <dbReference type="ARBA" id="ARBA00034617"/>
    </source>
</evidence>
<evidence type="ECO:0000313" key="18">
    <source>
        <dbReference type="EMBL" id="AEE96194.1"/>
    </source>
</evidence>
<dbReference type="Pfam" id="PF00271">
    <property type="entry name" value="Helicase_C"/>
    <property type="match status" value="1"/>
</dbReference>
<keyword evidence="3 15" id="KW-0547">Nucleotide-binding</keyword>
<dbReference type="GO" id="GO:0006310">
    <property type="term" value="P:DNA recombination"/>
    <property type="evidence" value="ECO:0007669"/>
    <property type="project" value="UniProtKB-UniRule"/>
</dbReference>
<dbReference type="SUPFAM" id="SSF50249">
    <property type="entry name" value="Nucleic acid-binding proteins"/>
    <property type="match status" value="1"/>
</dbReference>
<dbReference type="InterPro" id="IPR047112">
    <property type="entry name" value="RecG/Mfd"/>
</dbReference>
<dbReference type="InterPro" id="IPR001650">
    <property type="entry name" value="Helicase_C-like"/>
</dbReference>
<dbReference type="Proteomes" id="UP000008457">
    <property type="component" value="Chromosome"/>
</dbReference>
<dbReference type="NCBIfam" id="NF008168">
    <property type="entry name" value="PRK10917.2-2"/>
    <property type="match status" value="1"/>
</dbReference>
<keyword evidence="5 15" id="KW-0378">Hydrolase</keyword>
<dbReference type="Pfam" id="PF17191">
    <property type="entry name" value="RecG_wedge"/>
    <property type="match status" value="1"/>
</dbReference>
<dbReference type="SMART" id="SM00490">
    <property type="entry name" value="HELICc"/>
    <property type="match status" value="1"/>
</dbReference>
<dbReference type="HOGENOM" id="CLU_005122_7_1_9"/>
<evidence type="ECO:0000256" key="15">
    <source>
        <dbReference type="RuleBase" id="RU363016"/>
    </source>
</evidence>
<evidence type="ECO:0000256" key="2">
    <source>
        <dbReference type="ARBA" id="ARBA00017846"/>
    </source>
</evidence>
<dbReference type="EC" id="5.6.2.4" evidence="13 15"/>
<dbReference type="GO" id="GO:0003677">
    <property type="term" value="F:DNA binding"/>
    <property type="evidence" value="ECO:0007669"/>
    <property type="project" value="UniProtKB-KW"/>
</dbReference>
<dbReference type="GO" id="GO:0016887">
    <property type="term" value="F:ATP hydrolysis activity"/>
    <property type="evidence" value="ECO:0007669"/>
    <property type="project" value="RHEA"/>
</dbReference>
<keyword evidence="10 15" id="KW-0234">DNA repair</keyword>
<proteinExistence type="inferred from homology"/>
<reference evidence="18 19" key="2">
    <citation type="journal article" date="2011" name="Stand. Genomic Sci.">
        <title>Complete genome sequence of Mahella australiensis type strain (50-1 BON).</title>
        <authorList>
            <person name="Sikorski J."/>
            <person name="Teshima H."/>
            <person name="Nolan M."/>
            <person name="Lucas S."/>
            <person name="Hammon N."/>
            <person name="Deshpande S."/>
            <person name="Cheng J.F."/>
            <person name="Pitluck S."/>
            <person name="Liolios K."/>
            <person name="Pagani I."/>
            <person name="Ivanova N."/>
            <person name="Huntemann M."/>
            <person name="Mavromatis K."/>
            <person name="Ovchinikova G."/>
            <person name="Pati A."/>
            <person name="Tapia R."/>
            <person name="Han C."/>
            <person name="Goodwin L."/>
            <person name="Chen A."/>
            <person name="Palaniappan K."/>
            <person name="Land M."/>
            <person name="Hauser L."/>
            <person name="Ngatchou-Djao O.D."/>
            <person name="Rohde M."/>
            <person name="Pukall R."/>
            <person name="Spring S."/>
            <person name="Abt B."/>
            <person name="Goker M."/>
            <person name="Detter J.C."/>
            <person name="Woyke T."/>
            <person name="Bristow J."/>
            <person name="Markowitz V."/>
            <person name="Hugenholtz P."/>
            <person name="Eisen J.A."/>
            <person name="Kyrpides N.C."/>
            <person name="Klenk H.P."/>
            <person name="Lapidus A."/>
        </authorList>
    </citation>
    <scope>NUCLEOTIDE SEQUENCE [LARGE SCALE GENOMIC DNA]</scope>
    <source>
        <strain evidence="19">DSM 15567 / CIP 107919 / 50-1 BON</strain>
    </source>
</reference>
<evidence type="ECO:0000259" key="16">
    <source>
        <dbReference type="PROSITE" id="PS51192"/>
    </source>
</evidence>
<dbReference type="KEGG" id="mas:Mahau_0996"/>
<dbReference type="GO" id="GO:0005524">
    <property type="term" value="F:ATP binding"/>
    <property type="evidence" value="ECO:0007669"/>
    <property type="project" value="UniProtKB-KW"/>
</dbReference>
<dbReference type="SMART" id="SM00487">
    <property type="entry name" value="DEXDc"/>
    <property type="match status" value="1"/>
</dbReference>
<evidence type="ECO:0000313" key="19">
    <source>
        <dbReference type="Proteomes" id="UP000008457"/>
    </source>
</evidence>
<dbReference type="CDD" id="cd17992">
    <property type="entry name" value="DEXHc_RecG"/>
    <property type="match status" value="1"/>
</dbReference>
<keyword evidence="8" id="KW-0238">DNA-binding</keyword>
<feature type="domain" description="Helicase ATP-binding" evidence="16">
    <location>
        <begin position="278"/>
        <end position="439"/>
    </location>
</feature>
<accession>F4A2L4</accession>
<comment type="function">
    <text evidence="15">Plays a critical role in recombination and DNA repair. Helps process Holliday junction intermediates to mature products by catalyzing branch migration. Has replication fork regression activity, unwinds stalled or blocked replication forks to make a HJ that can be resolved. Has a DNA unwinding activity characteristic of a DNA helicase with 3'-5' polarity.</text>
</comment>
<evidence type="ECO:0000259" key="17">
    <source>
        <dbReference type="PROSITE" id="PS51194"/>
    </source>
</evidence>
<evidence type="ECO:0000256" key="11">
    <source>
        <dbReference type="ARBA" id="ARBA00023235"/>
    </source>
</evidence>
<dbReference type="InterPro" id="IPR014001">
    <property type="entry name" value="Helicase_ATP-bd"/>
</dbReference>
<gene>
    <name evidence="18" type="ordered locus">Mahau_0996</name>
</gene>
<dbReference type="InterPro" id="IPR004609">
    <property type="entry name" value="ATP-dep_DNA_helicase_RecG"/>
</dbReference>
<dbReference type="PANTHER" id="PTHR47964">
    <property type="entry name" value="ATP-DEPENDENT DNA HELICASE HOMOLOG RECG, CHLOROPLASTIC"/>
    <property type="match status" value="1"/>
</dbReference>
<evidence type="ECO:0000256" key="13">
    <source>
        <dbReference type="ARBA" id="ARBA00034808"/>
    </source>
</evidence>
<dbReference type="PROSITE" id="PS51192">
    <property type="entry name" value="HELICASE_ATP_BIND_1"/>
    <property type="match status" value="1"/>
</dbReference>
<name>F4A2L4_MAHA5</name>
<feature type="domain" description="Helicase C-terminal" evidence="17">
    <location>
        <begin position="458"/>
        <end position="618"/>
    </location>
</feature>
<evidence type="ECO:0000256" key="10">
    <source>
        <dbReference type="ARBA" id="ARBA00023204"/>
    </source>
</evidence>
<dbReference type="InterPro" id="IPR027417">
    <property type="entry name" value="P-loop_NTPase"/>
</dbReference>
<evidence type="ECO:0000256" key="7">
    <source>
        <dbReference type="ARBA" id="ARBA00022840"/>
    </source>
</evidence>
<dbReference type="InterPro" id="IPR033454">
    <property type="entry name" value="RecG_wedge"/>
</dbReference>
<dbReference type="InterPro" id="IPR011545">
    <property type="entry name" value="DEAD/DEAH_box_helicase_dom"/>
</dbReference>
<keyword evidence="6 15" id="KW-0347">Helicase</keyword>
<dbReference type="InterPro" id="IPR012340">
    <property type="entry name" value="NA-bd_OB-fold"/>
</dbReference>
<dbReference type="Gene3D" id="2.40.50.140">
    <property type="entry name" value="Nucleic acid-binding proteins"/>
    <property type="match status" value="1"/>
</dbReference>